<evidence type="ECO:0000256" key="1">
    <source>
        <dbReference type="ARBA" id="ARBA00022491"/>
    </source>
</evidence>
<keyword evidence="4" id="KW-0804">Transcription</keyword>
<keyword evidence="8" id="KW-1185">Reference proteome</keyword>
<proteinExistence type="predicted"/>
<dbReference type="AlphaFoldDB" id="A0A370G827"/>
<accession>A0A370G827</accession>
<evidence type="ECO:0000313" key="7">
    <source>
        <dbReference type="EMBL" id="RDI38173.1"/>
    </source>
</evidence>
<dbReference type="PANTHER" id="PTHR30146:SF148">
    <property type="entry name" value="HTH-TYPE TRANSCRIPTIONAL REPRESSOR PURR-RELATED"/>
    <property type="match status" value="1"/>
</dbReference>
<dbReference type="Proteomes" id="UP000254958">
    <property type="component" value="Unassembled WGS sequence"/>
</dbReference>
<dbReference type="InterPro" id="IPR028082">
    <property type="entry name" value="Peripla_BP_I"/>
</dbReference>
<dbReference type="EMBL" id="JABEQI010000004">
    <property type="protein sequence ID" value="MBB2186506.1"/>
    <property type="molecule type" value="Genomic_DNA"/>
</dbReference>
<evidence type="ECO:0000256" key="4">
    <source>
        <dbReference type="ARBA" id="ARBA00023163"/>
    </source>
</evidence>
<evidence type="ECO:0000256" key="2">
    <source>
        <dbReference type="ARBA" id="ARBA00023015"/>
    </source>
</evidence>
<gene>
    <name evidence="7" type="ORF">C7453_104114</name>
    <name evidence="6" type="ORF">HLH32_08915</name>
</gene>
<dbReference type="Pfam" id="PF00356">
    <property type="entry name" value="LacI"/>
    <property type="match status" value="1"/>
</dbReference>
<dbReference type="CDD" id="cd01392">
    <property type="entry name" value="HTH_LacI"/>
    <property type="match status" value="1"/>
</dbReference>
<name>A0A370G827_GLULI</name>
<dbReference type="PANTHER" id="PTHR30146">
    <property type="entry name" value="LACI-RELATED TRANSCRIPTIONAL REPRESSOR"/>
    <property type="match status" value="1"/>
</dbReference>
<reference evidence="6 9" key="2">
    <citation type="submission" date="2020-04" db="EMBL/GenBank/DDBJ databases">
        <title>Description of novel Gluconacetobacter.</title>
        <authorList>
            <person name="Sombolestani A."/>
        </authorList>
    </citation>
    <scope>NUCLEOTIDE SEQUENCE [LARGE SCALE GENOMIC DNA]</scope>
    <source>
        <strain evidence="6 9">LMG 1382</strain>
    </source>
</reference>
<comment type="caution">
    <text evidence="7">The sequence shown here is derived from an EMBL/GenBank/DDBJ whole genome shotgun (WGS) entry which is preliminary data.</text>
</comment>
<dbReference type="Gene3D" id="1.10.260.40">
    <property type="entry name" value="lambda repressor-like DNA-binding domains"/>
    <property type="match status" value="1"/>
</dbReference>
<evidence type="ECO:0000313" key="6">
    <source>
        <dbReference type="EMBL" id="MBB2186506.1"/>
    </source>
</evidence>
<dbReference type="SUPFAM" id="SSF53822">
    <property type="entry name" value="Periplasmic binding protein-like I"/>
    <property type="match status" value="1"/>
</dbReference>
<keyword evidence="1" id="KW-0678">Repressor</keyword>
<dbReference type="InterPro" id="IPR010982">
    <property type="entry name" value="Lambda_DNA-bd_dom_sf"/>
</dbReference>
<dbReference type="PROSITE" id="PS50932">
    <property type="entry name" value="HTH_LACI_2"/>
    <property type="match status" value="1"/>
</dbReference>
<evidence type="ECO:0000256" key="3">
    <source>
        <dbReference type="ARBA" id="ARBA00023125"/>
    </source>
</evidence>
<organism evidence="7 8">
    <name type="scientific">Gluconacetobacter liquefaciens</name>
    <name type="common">Acetobacter liquefaciens</name>
    <dbReference type="NCBI Taxonomy" id="89584"/>
    <lineage>
        <taxon>Bacteria</taxon>
        <taxon>Pseudomonadati</taxon>
        <taxon>Pseudomonadota</taxon>
        <taxon>Alphaproteobacteria</taxon>
        <taxon>Acetobacterales</taxon>
        <taxon>Acetobacteraceae</taxon>
        <taxon>Gluconacetobacter</taxon>
    </lineage>
</organism>
<keyword evidence="2" id="KW-0805">Transcription regulation</keyword>
<dbReference type="InterPro" id="IPR046335">
    <property type="entry name" value="LacI/GalR-like_sensor"/>
</dbReference>
<dbReference type="GO" id="GO:0000976">
    <property type="term" value="F:transcription cis-regulatory region binding"/>
    <property type="evidence" value="ECO:0007669"/>
    <property type="project" value="TreeGrafter"/>
</dbReference>
<dbReference type="GO" id="GO:0003700">
    <property type="term" value="F:DNA-binding transcription factor activity"/>
    <property type="evidence" value="ECO:0007669"/>
    <property type="project" value="TreeGrafter"/>
</dbReference>
<dbReference type="Gene3D" id="3.40.50.2300">
    <property type="match status" value="2"/>
</dbReference>
<dbReference type="EMBL" id="QQAW01000004">
    <property type="protein sequence ID" value="RDI38173.1"/>
    <property type="molecule type" value="Genomic_DNA"/>
</dbReference>
<feature type="domain" description="HTH lacI-type" evidence="5">
    <location>
        <begin position="10"/>
        <end position="64"/>
    </location>
</feature>
<dbReference type="Pfam" id="PF13377">
    <property type="entry name" value="Peripla_BP_3"/>
    <property type="match status" value="1"/>
</dbReference>
<evidence type="ECO:0000313" key="9">
    <source>
        <dbReference type="Proteomes" id="UP000562982"/>
    </source>
</evidence>
<dbReference type="OrthoDB" id="9772505at2"/>
<sequence>MSTGGSQKRVNLQSVAEEAGVSRATASLVLRESPLVSAETRKRVIAAMHKLGYIYNRGAANLRRQRTGTIGVVLCNIGSPFYSKLLIGIDEVFVDAGIVALLVNSAENTERQMRQIWRLREHGVDGLIICPAVGSDETLLSEIEKTGLPYVQVLRHVSPTAGDYVGPDYAGGTDLAVSHLVRHGRRKIAFLGGDRVHSAACERLEGFQRALRRHRLESDLIIPTDLDNLSDFGSLESLMASASPPDAAICYNDMVALSLMGRLLSEGELPGRDFAVIGADNLPQAATSFPTLTTIVTDPVGVGRNAARLLLDRITEPRASSMRILVSGQLMVRESCGGPLP</sequence>
<keyword evidence="3" id="KW-0238">DNA-binding</keyword>
<dbReference type="SMART" id="SM00354">
    <property type="entry name" value="HTH_LACI"/>
    <property type="match status" value="1"/>
</dbReference>
<evidence type="ECO:0000259" key="5">
    <source>
        <dbReference type="PROSITE" id="PS50932"/>
    </source>
</evidence>
<dbReference type="Proteomes" id="UP000562982">
    <property type="component" value="Unassembled WGS sequence"/>
</dbReference>
<dbReference type="InterPro" id="IPR000843">
    <property type="entry name" value="HTH_LacI"/>
</dbReference>
<evidence type="ECO:0000313" key="8">
    <source>
        <dbReference type="Proteomes" id="UP000254958"/>
    </source>
</evidence>
<dbReference type="CDD" id="cd06289">
    <property type="entry name" value="PBP1_MalI-like"/>
    <property type="match status" value="1"/>
</dbReference>
<protein>
    <submittedName>
        <fullName evidence="7">LacI family transcriptional regulator</fullName>
    </submittedName>
</protein>
<dbReference type="SUPFAM" id="SSF47413">
    <property type="entry name" value="lambda repressor-like DNA-binding domains"/>
    <property type="match status" value="1"/>
</dbReference>
<reference evidence="7 8" key="1">
    <citation type="submission" date="2018-07" db="EMBL/GenBank/DDBJ databases">
        <title>Genomic Encyclopedia of Type Strains, Phase IV (KMG-IV): sequencing the most valuable type-strain genomes for metagenomic binning, comparative biology and taxonomic classification.</title>
        <authorList>
            <person name="Goeker M."/>
        </authorList>
    </citation>
    <scope>NUCLEOTIDE SEQUENCE [LARGE SCALE GENOMIC DNA]</scope>
    <source>
        <strain evidence="7 8">DSM 5603</strain>
    </source>
</reference>